<evidence type="ECO:0000313" key="3">
    <source>
        <dbReference type="EMBL" id="QIB70290.1"/>
    </source>
</evidence>
<proteinExistence type="predicted"/>
<dbReference type="GO" id="GO:0008081">
    <property type="term" value="F:phosphoric diester hydrolase activity"/>
    <property type="evidence" value="ECO:0007669"/>
    <property type="project" value="InterPro"/>
</dbReference>
<gene>
    <name evidence="3" type="ORF">Ami103574_13755</name>
</gene>
<dbReference type="SUPFAM" id="SSF51695">
    <property type="entry name" value="PLC-like phosphodiesterases"/>
    <property type="match status" value="1"/>
</dbReference>
<name>A0A858BZD6_9FIRM</name>
<dbReference type="Pfam" id="PF03009">
    <property type="entry name" value="GDPD"/>
    <property type="match status" value="1"/>
</dbReference>
<evidence type="ECO:0000256" key="1">
    <source>
        <dbReference type="SAM" id="SignalP"/>
    </source>
</evidence>
<accession>A0A858BZD6</accession>
<organism evidence="3 4">
    <name type="scientific">Aminipila butyrica</name>
    <dbReference type="NCBI Taxonomy" id="433296"/>
    <lineage>
        <taxon>Bacteria</taxon>
        <taxon>Bacillati</taxon>
        <taxon>Bacillota</taxon>
        <taxon>Clostridia</taxon>
        <taxon>Peptostreptococcales</taxon>
        <taxon>Anaerovoracaceae</taxon>
        <taxon>Aminipila</taxon>
    </lineage>
</organism>
<dbReference type="InterPro" id="IPR017946">
    <property type="entry name" value="PLC-like_Pdiesterase_TIM-brl"/>
</dbReference>
<dbReference type="AlphaFoldDB" id="A0A858BZD6"/>
<feature type="signal peptide" evidence="1">
    <location>
        <begin position="1"/>
        <end position="31"/>
    </location>
</feature>
<feature type="chain" id="PRO_5038525471" description="GP-PDE domain-containing protein" evidence="1">
    <location>
        <begin position="32"/>
        <end position="582"/>
    </location>
</feature>
<protein>
    <recommendedName>
        <fullName evidence="2">GP-PDE domain-containing protein</fullName>
    </recommendedName>
</protein>
<keyword evidence="1" id="KW-0732">Signal</keyword>
<dbReference type="Proteomes" id="UP000466848">
    <property type="component" value="Chromosome"/>
</dbReference>
<dbReference type="KEGG" id="abut:Ami103574_13755"/>
<dbReference type="GO" id="GO:0006629">
    <property type="term" value="P:lipid metabolic process"/>
    <property type="evidence" value="ECO:0007669"/>
    <property type="project" value="InterPro"/>
</dbReference>
<evidence type="ECO:0000313" key="4">
    <source>
        <dbReference type="Proteomes" id="UP000466848"/>
    </source>
</evidence>
<feature type="domain" description="GP-PDE" evidence="2">
    <location>
        <begin position="76"/>
        <end position="157"/>
    </location>
</feature>
<reference evidence="3 4" key="1">
    <citation type="submission" date="2020-02" db="EMBL/GenBank/DDBJ databases">
        <authorList>
            <person name="Kim Y.B."/>
            <person name="Roh S.W."/>
        </authorList>
    </citation>
    <scope>NUCLEOTIDE SEQUENCE [LARGE SCALE GENOMIC DNA]</scope>
    <source>
        <strain evidence="3 4">DSM 103574</strain>
    </source>
</reference>
<dbReference type="RefSeq" id="WP_163067528.1">
    <property type="nucleotide sequence ID" value="NZ_CP048649.1"/>
</dbReference>
<keyword evidence="4" id="KW-1185">Reference proteome</keyword>
<evidence type="ECO:0000259" key="2">
    <source>
        <dbReference type="Pfam" id="PF03009"/>
    </source>
</evidence>
<dbReference type="InterPro" id="IPR030395">
    <property type="entry name" value="GP_PDE_dom"/>
</dbReference>
<dbReference type="EMBL" id="CP048649">
    <property type="protein sequence ID" value="QIB70290.1"/>
    <property type="molecule type" value="Genomic_DNA"/>
</dbReference>
<dbReference type="Gene3D" id="3.20.20.190">
    <property type="entry name" value="Phosphatidylinositol (PI) phosphodiesterase"/>
    <property type="match status" value="1"/>
</dbReference>
<sequence>MKISLRKYIKNTLVVAVAVAIATTLSLGQAAAGEQQLDGPKKDSNSESSQTEKALRPYEKLIAHGAGTVEGFPTSSSVDAMKLAIQNGFKWIELDLEFSSDGKIIMLHDWDRTVTTYLGRKFDKPLSLREFNNQLIYGRFEALTFDKLTKILDENPQVQIITDTKEDNVKLLTKIAETYPQYIKRIIPQIYDYNEFDSVAALGYEDIIFTLYMQNTINYSKLLNFVQDKGVYAVTIDKNYWIKGLPEKLSRDGVTVYTHPVDTIEEAQEQFAKGAYGVYSSDLIPAEVAGWGADYYLTQEDSKGAPIKLTDMELPDSQLREIPIHGNLTDKALSYKLDGQDLETQLAELEDSPSQGHQLTIELWDTKSKAAAKAPQPFYTMTYTVTKNKGQLRVLDTKYDYRLKELKELPKLKDVLAEADKNNKDVQVRELLAQAFIAKAGNYYYYNEGQNGSYWVGDELLAAQRSTSGNVIVPLAETLSQLGADSVTMDKAKYVYMVMNGQKTISQVYGNYLHRGVANSKLSVPISLYREKTMGGGELIAQVSGRTYIEENGLLILLPEDCRISSKQAEKLIEMADLLYKD</sequence>